<feature type="non-terminal residue" evidence="2">
    <location>
        <position position="1"/>
    </location>
</feature>
<evidence type="ECO:0000313" key="3">
    <source>
        <dbReference type="Proteomes" id="UP001162881"/>
    </source>
</evidence>
<evidence type="ECO:0000313" key="2">
    <source>
        <dbReference type="EMBL" id="MCJ2184126.1"/>
    </source>
</evidence>
<reference evidence="2" key="1">
    <citation type="submission" date="2022-03" db="EMBL/GenBank/DDBJ databases">
        <title>Identification of a novel bacterium isolated from mangrove sediments.</title>
        <authorList>
            <person name="Pan X."/>
        </authorList>
    </citation>
    <scope>NUCLEOTIDE SEQUENCE</scope>
    <source>
        <strain evidence="2">B1949</strain>
    </source>
</reference>
<dbReference type="Gene3D" id="3.40.190.10">
    <property type="entry name" value="Periplasmic binding protein-like II"/>
    <property type="match status" value="1"/>
</dbReference>
<sequence length="170" mass="17938">KAAPGRGDKGTGGAGKGAPPRPLDNAPELTLWLPSGDGANILFARLSADFAAVSIRLQRATDRADADLVLMDEVARYPRAGWFLNRLSCAAKQGLCSAEADARVAEAASAPTAQERAALLSEAEAELTAANVFIPFGSPIRWSLVRGSVDGFATNSWGWHPLMPLSWLPK</sequence>
<name>A0ABT0BH59_9SPHN</name>
<comment type="caution">
    <text evidence="2">The sequence shown here is derived from an EMBL/GenBank/DDBJ whole genome shotgun (WGS) entry which is preliminary data.</text>
</comment>
<proteinExistence type="predicted"/>
<organism evidence="2 3">
    <name type="scientific">Novosphingobium organovorum</name>
    <dbReference type="NCBI Taxonomy" id="2930092"/>
    <lineage>
        <taxon>Bacteria</taxon>
        <taxon>Pseudomonadati</taxon>
        <taxon>Pseudomonadota</taxon>
        <taxon>Alphaproteobacteria</taxon>
        <taxon>Sphingomonadales</taxon>
        <taxon>Sphingomonadaceae</taxon>
        <taxon>Novosphingobium</taxon>
    </lineage>
</organism>
<evidence type="ECO:0000256" key="1">
    <source>
        <dbReference type="SAM" id="MobiDB-lite"/>
    </source>
</evidence>
<keyword evidence="3" id="KW-1185">Reference proteome</keyword>
<protein>
    <submittedName>
        <fullName evidence="2">ABC transporter substrate-binding protein</fullName>
    </submittedName>
</protein>
<dbReference type="Gene3D" id="3.10.105.10">
    <property type="entry name" value="Dipeptide-binding Protein, Domain 3"/>
    <property type="match status" value="1"/>
</dbReference>
<gene>
    <name evidence="2" type="ORF">MTR62_15710</name>
</gene>
<feature type="region of interest" description="Disordered" evidence="1">
    <location>
        <begin position="1"/>
        <end position="26"/>
    </location>
</feature>
<accession>A0ABT0BH59</accession>
<dbReference type="EMBL" id="JALHLF010000079">
    <property type="protein sequence ID" value="MCJ2184126.1"/>
    <property type="molecule type" value="Genomic_DNA"/>
</dbReference>
<dbReference type="SUPFAM" id="SSF53850">
    <property type="entry name" value="Periplasmic binding protein-like II"/>
    <property type="match status" value="1"/>
</dbReference>
<dbReference type="Proteomes" id="UP001162881">
    <property type="component" value="Unassembled WGS sequence"/>
</dbReference>